<feature type="region of interest" description="Disordered" evidence="6">
    <location>
        <begin position="1"/>
        <end position="23"/>
    </location>
</feature>
<reference evidence="8 9" key="1">
    <citation type="submission" date="2018-02" db="EMBL/GenBank/DDBJ databases">
        <title>The genomes of Aspergillus section Nigri reveals drivers in fungal speciation.</title>
        <authorList>
            <consortium name="DOE Joint Genome Institute"/>
            <person name="Vesth T.C."/>
            <person name="Nybo J."/>
            <person name="Theobald S."/>
            <person name="Brandl J."/>
            <person name="Frisvad J.C."/>
            <person name="Nielsen K.F."/>
            <person name="Lyhne E.K."/>
            <person name="Kogle M.E."/>
            <person name="Kuo A."/>
            <person name="Riley R."/>
            <person name="Clum A."/>
            <person name="Nolan M."/>
            <person name="Lipzen A."/>
            <person name="Salamov A."/>
            <person name="Henrissat B."/>
            <person name="Wiebenga A."/>
            <person name="De vries R.P."/>
            <person name="Grigoriev I.V."/>
            <person name="Mortensen U.H."/>
            <person name="Andersen M.R."/>
            <person name="Baker S.E."/>
        </authorList>
    </citation>
    <scope>NUCLEOTIDE SEQUENCE [LARGE SCALE GENOMIC DNA]</scope>
    <source>
        <strain evidence="8 9">CBS 115571</strain>
    </source>
</reference>
<dbReference type="InterPro" id="IPR000626">
    <property type="entry name" value="Ubiquitin-like_dom"/>
</dbReference>
<dbReference type="STRING" id="1450538.A0A2V5HHH9"/>
<organism evidence="8 9">
    <name type="scientific">Aspergillus violaceofuscus (strain CBS 115571)</name>
    <dbReference type="NCBI Taxonomy" id="1450538"/>
    <lineage>
        <taxon>Eukaryota</taxon>
        <taxon>Fungi</taxon>
        <taxon>Dikarya</taxon>
        <taxon>Ascomycota</taxon>
        <taxon>Pezizomycotina</taxon>
        <taxon>Eurotiomycetes</taxon>
        <taxon>Eurotiomycetidae</taxon>
        <taxon>Eurotiales</taxon>
        <taxon>Aspergillaceae</taxon>
        <taxon>Aspergillus</taxon>
    </lineage>
</organism>
<feature type="compositionally biased region" description="Low complexity" evidence="6">
    <location>
        <begin position="183"/>
        <end position="198"/>
    </location>
</feature>
<evidence type="ECO:0000259" key="7">
    <source>
        <dbReference type="PROSITE" id="PS50053"/>
    </source>
</evidence>
<feature type="compositionally biased region" description="Polar residues" evidence="6">
    <location>
        <begin position="103"/>
        <end position="119"/>
    </location>
</feature>
<dbReference type="GO" id="GO:0016020">
    <property type="term" value="C:membrane"/>
    <property type="evidence" value="ECO:0007669"/>
    <property type="project" value="UniProtKB-SubCell"/>
</dbReference>
<protein>
    <recommendedName>
        <fullName evidence="7">Ubiquitin-like domain-containing protein</fullName>
    </recommendedName>
</protein>
<feature type="region of interest" description="Disordered" evidence="6">
    <location>
        <begin position="98"/>
        <end position="150"/>
    </location>
</feature>
<dbReference type="Pfam" id="PF00240">
    <property type="entry name" value="ubiquitin"/>
    <property type="match status" value="1"/>
</dbReference>
<evidence type="ECO:0000313" key="8">
    <source>
        <dbReference type="EMBL" id="PYI23855.1"/>
    </source>
</evidence>
<dbReference type="PANTHER" id="PTHR12943">
    <property type="entry name" value="HOMOCYSTEINE-RESPONSIVE ENDOPLASMIC RETICULUM-RESIDENT UNIQUITIN-LIKE DOMAIN HERPUD PROTEIN FAMILY MEMBER"/>
    <property type="match status" value="1"/>
</dbReference>
<dbReference type="AlphaFoldDB" id="A0A2V5HHH9"/>
<dbReference type="Gene3D" id="3.10.20.90">
    <property type="entry name" value="Phosphatidylinositol 3-kinase Catalytic Subunit, Chain A, domain 1"/>
    <property type="match status" value="1"/>
</dbReference>
<feature type="compositionally biased region" description="Polar residues" evidence="6">
    <location>
        <begin position="205"/>
        <end position="229"/>
    </location>
</feature>
<keyword evidence="3" id="KW-1133">Transmembrane helix</keyword>
<evidence type="ECO:0000256" key="4">
    <source>
        <dbReference type="ARBA" id="ARBA00023136"/>
    </source>
</evidence>
<dbReference type="OMA" id="NASWSRW"/>
<dbReference type="Proteomes" id="UP000249829">
    <property type="component" value="Unassembled WGS sequence"/>
</dbReference>
<feature type="region of interest" description="Disordered" evidence="6">
    <location>
        <begin position="498"/>
        <end position="533"/>
    </location>
</feature>
<evidence type="ECO:0000256" key="5">
    <source>
        <dbReference type="ARBA" id="ARBA00023230"/>
    </source>
</evidence>
<keyword evidence="2" id="KW-0812">Transmembrane</keyword>
<accession>A0A2V5HHH9</accession>
<keyword evidence="5" id="KW-0834">Unfolded protein response</keyword>
<comment type="subcellular location">
    <subcellularLocation>
        <location evidence="1">Membrane</location>
    </subcellularLocation>
</comment>
<keyword evidence="4" id="KW-0472">Membrane</keyword>
<dbReference type="PROSITE" id="PS50053">
    <property type="entry name" value="UBIQUITIN_2"/>
    <property type="match status" value="1"/>
</dbReference>
<evidence type="ECO:0000256" key="1">
    <source>
        <dbReference type="ARBA" id="ARBA00004370"/>
    </source>
</evidence>
<dbReference type="GO" id="GO:0030968">
    <property type="term" value="P:endoplasmic reticulum unfolded protein response"/>
    <property type="evidence" value="ECO:0007669"/>
    <property type="project" value="TreeGrafter"/>
</dbReference>
<dbReference type="SUPFAM" id="SSF54236">
    <property type="entry name" value="Ubiquitin-like"/>
    <property type="match status" value="1"/>
</dbReference>
<feature type="region of interest" description="Disordered" evidence="6">
    <location>
        <begin position="572"/>
        <end position="624"/>
    </location>
</feature>
<gene>
    <name evidence="8" type="ORF">BO99DRAFT_439682</name>
</gene>
<evidence type="ECO:0000313" key="9">
    <source>
        <dbReference type="Proteomes" id="UP000249829"/>
    </source>
</evidence>
<feature type="compositionally biased region" description="Basic and acidic residues" evidence="6">
    <location>
        <begin position="574"/>
        <end position="588"/>
    </location>
</feature>
<evidence type="ECO:0000256" key="2">
    <source>
        <dbReference type="ARBA" id="ARBA00022692"/>
    </source>
</evidence>
<feature type="compositionally biased region" description="Polar residues" evidence="6">
    <location>
        <begin position="1"/>
        <end position="17"/>
    </location>
</feature>
<dbReference type="InterPro" id="IPR039751">
    <property type="entry name" value="HERPUD1/2"/>
</dbReference>
<keyword evidence="9" id="KW-1185">Reference proteome</keyword>
<dbReference type="InterPro" id="IPR029071">
    <property type="entry name" value="Ubiquitin-like_domsf"/>
</dbReference>
<dbReference type="FunFam" id="3.10.20.90:FF:000046">
    <property type="entry name" value="Homocysteine-responsive endoplasmic reticulum-resident ubiquitin-like domain member 2 protein"/>
    <property type="match status" value="1"/>
</dbReference>
<feature type="domain" description="Ubiquitin-like" evidence="7">
    <location>
        <begin position="20"/>
        <end position="76"/>
    </location>
</feature>
<feature type="compositionally biased region" description="Gly residues" evidence="6">
    <location>
        <begin position="505"/>
        <end position="525"/>
    </location>
</feature>
<sequence length="624" mass="67782">MASTTDIPSASSDSPESFTLHVLCPSLPPPNRYTIQDVPPSTTVANLKARLAGSIPSQPSPDSQRLIYRGKPLLNDAAAMRDVLEPPNATEYSIHLVLPPSPESSAPRNLSSPGPQQPQFIPDSAIHLPSMTLRPEPSTSRAEPERTGASEAEIGLVLRRNIEIIRRQIEMRDRGNPSGGTTAFSSSLNQALSAAQQQRSMWPDRSSSVSSTRPEMPQTSSSETVAATGVSNTASLPSALIMEECLQILRRQVELAESRLNRGIAPPMEHIIRIRTHLLTILDEQCMNPLAERDGSIEGLLSRVFNIYTRAHQLRLSEARFPRLQNASASAATATSAPGPASLYLLSSPSGYQGLLSSPQGAEAMQATIDRLRATHPPNRTTNQDTAPVPEVRPNANAAVLENVVRRAVLNQRGLDNNPNQNGQLGFARIMRRLWQFVRLYFFCYMFTEPGTWARVFFVTLAVLFVLSSETGVDQRLYQLFVAPVQQHLEGLVHLTPNEPAQAQGQGGQGAVGGGGGGGGGGGPTNGNPRTGVAGEVRHQLRRVERSVALFIASLVPGVGERQVAVRNAAEAAQRAREEEERRQREEAQQQQQQQQQEEQEEQENNADAAQSEGHTMIPQAAEN</sequence>
<proteinExistence type="predicted"/>
<evidence type="ECO:0000256" key="6">
    <source>
        <dbReference type="SAM" id="MobiDB-lite"/>
    </source>
</evidence>
<feature type="region of interest" description="Disordered" evidence="6">
    <location>
        <begin position="171"/>
        <end position="229"/>
    </location>
</feature>
<dbReference type="PANTHER" id="PTHR12943:SF27">
    <property type="entry name" value="HOMOCYSTEINE-INDUCED ENDOPLASMIC RETICULUM PROTEIN, ISOFORM A"/>
    <property type="match status" value="1"/>
</dbReference>
<dbReference type="EMBL" id="KZ825104">
    <property type="protein sequence ID" value="PYI23855.1"/>
    <property type="molecule type" value="Genomic_DNA"/>
</dbReference>
<name>A0A2V5HHH9_ASPV1</name>
<evidence type="ECO:0000256" key="3">
    <source>
        <dbReference type="ARBA" id="ARBA00022989"/>
    </source>
</evidence>